<dbReference type="PANTHER" id="PTHR35561:SF1">
    <property type="entry name" value="RNA 2',3'-CYCLIC PHOSPHODIESTERASE"/>
    <property type="match status" value="1"/>
</dbReference>
<evidence type="ECO:0000256" key="1">
    <source>
        <dbReference type="ARBA" id="ARBA00022801"/>
    </source>
</evidence>
<dbReference type="PANTHER" id="PTHR35561">
    <property type="entry name" value="RNA 2',3'-CYCLIC PHOSPHODIESTERASE"/>
    <property type="match status" value="1"/>
</dbReference>
<proteinExistence type="predicted"/>
<sequence>MPDTADLFGEAEAPRALTDRLFFGLFPDAATAQRIAALGEDLKRKHGMKSKVHAVDRLHVTLFHLGDFPGLPNDLVRKATAAAEGMKAEPFEVTFDHATSFAGRPKNRPFILKGSEAGLADLQAYRAAVGLALASQGVKTAGAFTPHVTLLYDDPIIEPDPIAPISWTVRELVLVRSLLGQGVHEHIGRWPLKP</sequence>
<dbReference type="Proteomes" id="UP000663918">
    <property type="component" value="Chromosome"/>
</dbReference>
<keyword evidence="2" id="KW-0436">Ligase</keyword>
<reference evidence="2" key="1">
    <citation type="submission" date="2020-09" db="EMBL/GenBank/DDBJ databases">
        <title>Brevundimonas sp. LVF2 isolated from a puddle in Goettingen, Germany.</title>
        <authorList>
            <person name="Friedrich I."/>
            <person name="Klassen A."/>
            <person name="Hannes N."/>
            <person name="Schneider D."/>
            <person name="Hertel R."/>
            <person name="Daniel R."/>
        </authorList>
    </citation>
    <scope>NUCLEOTIDE SEQUENCE</scope>
    <source>
        <strain evidence="2">LVF2</strain>
    </source>
</reference>
<dbReference type="InterPro" id="IPR004175">
    <property type="entry name" value="RNA_CPDase"/>
</dbReference>
<dbReference type="RefSeq" id="WP_207932251.1">
    <property type="nucleotide sequence ID" value="NZ_CP062222.1"/>
</dbReference>
<dbReference type="EMBL" id="CP062222">
    <property type="protein sequence ID" value="QTC92974.1"/>
    <property type="molecule type" value="Genomic_DNA"/>
</dbReference>
<keyword evidence="1" id="KW-0378">Hydrolase</keyword>
<dbReference type="AlphaFoldDB" id="A0A975C5S9"/>
<dbReference type="GO" id="GO:0008664">
    <property type="term" value="F:RNA 2',3'-cyclic 3'-phosphodiesterase activity"/>
    <property type="evidence" value="ECO:0007669"/>
    <property type="project" value="InterPro"/>
</dbReference>
<accession>A0A975C5S9</accession>
<dbReference type="GO" id="GO:0004113">
    <property type="term" value="F:2',3'-cyclic-nucleotide 3'-phosphodiesterase activity"/>
    <property type="evidence" value="ECO:0007669"/>
    <property type="project" value="InterPro"/>
</dbReference>
<gene>
    <name evidence="2" type="ORF">IFJ75_09075</name>
</gene>
<evidence type="ECO:0000313" key="3">
    <source>
        <dbReference type="Proteomes" id="UP000663918"/>
    </source>
</evidence>
<dbReference type="GO" id="GO:0016874">
    <property type="term" value="F:ligase activity"/>
    <property type="evidence" value="ECO:0007669"/>
    <property type="project" value="UniProtKB-KW"/>
</dbReference>
<name>A0A975C5S9_9CAUL</name>
<dbReference type="Pfam" id="PF13563">
    <property type="entry name" value="2_5_RNA_ligase2"/>
    <property type="match status" value="1"/>
</dbReference>
<dbReference type="SUPFAM" id="SSF55144">
    <property type="entry name" value="LigT-like"/>
    <property type="match status" value="1"/>
</dbReference>
<dbReference type="InterPro" id="IPR009097">
    <property type="entry name" value="Cyclic_Pdiesterase"/>
</dbReference>
<organism evidence="2 3">
    <name type="scientific">Brevundimonas goettingensis</name>
    <dbReference type="NCBI Taxonomy" id="2774190"/>
    <lineage>
        <taxon>Bacteria</taxon>
        <taxon>Pseudomonadati</taxon>
        <taxon>Pseudomonadota</taxon>
        <taxon>Alphaproteobacteria</taxon>
        <taxon>Caulobacterales</taxon>
        <taxon>Caulobacteraceae</taxon>
        <taxon>Brevundimonas</taxon>
    </lineage>
</organism>
<evidence type="ECO:0000313" key="2">
    <source>
        <dbReference type="EMBL" id="QTC92974.1"/>
    </source>
</evidence>
<dbReference type="KEGG" id="bgoe:IFJ75_09075"/>
<protein>
    <submittedName>
        <fullName evidence="2">2'-5' RNA ligase family protein</fullName>
    </submittedName>
</protein>
<keyword evidence="3" id="KW-1185">Reference proteome</keyword>
<dbReference type="Gene3D" id="3.90.1140.10">
    <property type="entry name" value="Cyclic phosphodiesterase"/>
    <property type="match status" value="1"/>
</dbReference>